<dbReference type="SUPFAM" id="SSF53474">
    <property type="entry name" value="alpha/beta-Hydrolases"/>
    <property type="match status" value="1"/>
</dbReference>
<sequence>MLGFADDLARICADQGLRGATYVGHSMSGMVGMLAAAADPGLFSRLVVIGTSACYLDDPTTGYIGGRTREEVDTMLAAVASDFALWSGGFAPQVMGNPERPEFSTEFAKSLRRYPPQVALSILRTAYTSDYRDVVPRVSPPTLVLQARGDTAVPDAAATWLADALPDGRLIHLTAQGHFPHVVDPDEVCAAIDAFIEETVP</sequence>
<evidence type="ECO:0000313" key="3">
    <source>
        <dbReference type="EMBL" id="QGF23075.1"/>
    </source>
</evidence>
<dbReference type="EMBL" id="CP045725">
    <property type="protein sequence ID" value="QGF23075.1"/>
    <property type="molecule type" value="Genomic_DNA"/>
</dbReference>
<dbReference type="GO" id="GO:0016787">
    <property type="term" value="F:hydrolase activity"/>
    <property type="evidence" value="ECO:0007669"/>
    <property type="project" value="UniProtKB-KW"/>
</dbReference>
<keyword evidence="3" id="KW-0378">Hydrolase</keyword>
<dbReference type="Gene3D" id="3.40.50.1820">
    <property type="entry name" value="alpha/beta hydrolase"/>
    <property type="match status" value="1"/>
</dbReference>
<comment type="similarity">
    <text evidence="1">Belongs to the AB hydrolase superfamily.</text>
</comment>
<dbReference type="KEGG" id="rain:Rai3103_04675"/>
<dbReference type="Proteomes" id="UP000386847">
    <property type="component" value="Chromosome"/>
</dbReference>
<dbReference type="PANTHER" id="PTHR43039">
    <property type="entry name" value="ESTERASE-RELATED"/>
    <property type="match status" value="1"/>
</dbReference>
<dbReference type="AlphaFoldDB" id="A0A5Q2FEC7"/>
<feature type="domain" description="AB hydrolase-1" evidence="2">
    <location>
        <begin position="4"/>
        <end position="185"/>
    </location>
</feature>
<gene>
    <name evidence="3" type="ORF">Rai3103_04675</name>
</gene>
<evidence type="ECO:0000313" key="4">
    <source>
        <dbReference type="Proteomes" id="UP000386847"/>
    </source>
</evidence>
<dbReference type="RefSeq" id="WP_153571602.1">
    <property type="nucleotide sequence ID" value="NZ_CP045725.1"/>
</dbReference>
<evidence type="ECO:0000256" key="1">
    <source>
        <dbReference type="ARBA" id="ARBA00008645"/>
    </source>
</evidence>
<protein>
    <submittedName>
        <fullName evidence="3">Alpha/beta fold hydrolase</fullName>
    </submittedName>
</protein>
<name>A0A5Q2FEC7_9ACTN</name>
<dbReference type="InterPro" id="IPR029058">
    <property type="entry name" value="AB_hydrolase_fold"/>
</dbReference>
<proteinExistence type="inferred from homology"/>
<reference evidence="3 4" key="1">
    <citation type="submission" date="2019-10" db="EMBL/GenBank/DDBJ databases">
        <title>Genomic analysis of Raineyella sp. CBA3103.</title>
        <authorList>
            <person name="Roh S.W."/>
        </authorList>
    </citation>
    <scope>NUCLEOTIDE SEQUENCE [LARGE SCALE GENOMIC DNA]</scope>
    <source>
        <strain evidence="3 4">CBA3103</strain>
    </source>
</reference>
<dbReference type="InterPro" id="IPR000073">
    <property type="entry name" value="AB_hydrolase_1"/>
</dbReference>
<dbReference type="Pfam" id="PF00561">
    <property type="entry name" value="Abhydrolase_1"/>
    <property type="match status" value="1"/>
</dbReference>
<evidence type="ECO:0000259" key="2">
    <source>
        <dbReference type="Pfam" id="PF00561"/>
    </source>
</evidence>
<keyword evidence="4" id="KW-1185">Reference proteome</keyword>
<organism evidence="3 4">
    <name type="scientific">Raineyella fluvialis</name>
    <dbReference type="NCBI Taxonomy" id="2662261"/>
    <lineage>
        <taxon>Bacteria</taxon>
        <taxon>Bacillati</taxon>
        <taxon>Actinomycetota</taxon>
        <taxon>Actinomycetes</taxon>
        <taxon>Propionibacteriales</taxon>
        <taxon>Propionibacteriaceae</taxon>
        <taxon>Raineyella</taxon>
    </lineage>
</organism>
<accession>A0A5Q2FEC7</accession>